<dbReference type="GeneID" id="17085161"/>
<keyword evidence="2" id="KW-1185">Reference proteome</keyword>
<organism evidence="1 2">
    <name type="scientific">Galdieria sulphuraria</name>
    <name type="common">Red alga</name>
    <dbReference type="NCBI Taxonomy" id="130081"/>
    <lineage>
        <taxon>Eukaryota</taxon>
        <taxon>Rhodophyta</taxon>
        <taxon>Bangiophyceae</taxon>
        <taxon>Galdieriales</taxon>
        <taxon>Galdieriaceae</taxon>
        <taxon>Galdieria</taxon>
    </lineage>
</organism>
<dbReference type="Gramene" id="EME26180">
    <property type="protein sequence ID" value="EME26180"/>
    <property type="gene ID" value="Gasu_61810"/>
</dbReference>
<reference evidence="2" key="1">
    <citation type="journal article" date="2013" name="Science">
        <title>Gene transfer from bacteria and archaea facilitated evolution of an extremophilic eukaryote.</title>
        <authorList>
            <person name="Schonknecht G."/>
            <person name="Chen W.H."/>
            <person name="Ternes C.M."/>
            <person name="Barbier G.G."/>
            <person name="Shrestha R.P."/>
            <person name="Stanke M."/>
            <person name="Brautigam A."/>
            <person name="Baker B.J."/>
            <person name="Banfield J.F."/>
            <person name="Garavito R.M."/>
            <person name="Carr K."/>
            <person name="Wilkerson C."/>
            <person name="Rensing S.A."/>
            <person name="Gagneul D."/>
            <person name="Dickenson N.E."/>
            <person name="Oesterhelt C."/>
            <person name="Lercher M.J."/>
            <person name="Weber A.P."/>
        </authorList>
    </citation>
    <scope>NUCLEOTIDE SEQUENCE [LARGE SCALE GENOMIC DNA]</scope>
    <source>
        <strain evidence="2">074W</strain>
    </source>
</reference>
<dbReference type="RefSeq" id="XP_005702700.1">
    <property type="nucleotide sequence ID" value="XM_005702643.1"/>
</dbReference>
<accession>M2WQV5</accession>
<gene>
    <name evidence="1" type="ORF">Gasu_61810</name>
</gene>
<protein>
    <submittedName>
        <fullName evidence="1">Uncharacterized protein</fullName>
    </submittedName>
</protein>
<evidence type="ECO:0000313" key="1">
    <source>
        <dbReference type="EMBL" id="EME26180.1"/>
    </source>
</evidence>
<dbReference type="Proteomes" id="UP000030680">
    <property type="component" value="Unassembled WGS sequence"/>
</dbReference>
<dbReference type="EMBL" id="KB454586">
    <property type="protein sequence ID" value="EME26180.1"/>
    <property type="molecule type" value="Genomic_DNA"/>
</dbReference>
<dbReference type="AlphaFoldDB" id="M2WQV5"/>
<sequence length="156" mass="17430">MGETKVEKRAPKVYDDPLAAAMKFNEASYADYDSLWMKRLASASKKGSVKLSDGTEVTSKEIMAKMGDLVKAKKMLSALYRSNIKSRKRGNNGEGFKKPFVVDRNIREFVSSGRFGDYDVAKMFPLLVKKGVTNVAILTPLFLLVHQVEQSQCGKR</sequence>
<dbReference type="KEGG" id="gsl:Gasu_61810"/>
<dbReference type="OrthoDB" id="10394651at2759"/>
<name>M2WQV5_GALSU</name>
<proteinExistence type="predicted"/>
<evidence type="ECO:0000313" key="2">
    <source>
        <dbReference type="Proteomes" id="UP000030680"/>
    </source>
</evidence>